<dbReference type="EMBL" id="BAABCP010000001">
    <property type="protein sequence ID" value="GAA3932958.1"/>
    <property type="molecule type" value="Genomic_DNA"/>
</dbReference>
<comment type="caution">
    <text evidence="2">The sequence shown here is derived from an EMBL/GenBank/DDBJ whole genome shotgun (WGS) entry which is preliminary data.</text>
</comment>
<feature type="domain" description="N-acetyltransferase" evidence="1">
    <location>
        <begin position="7"/>
        <end position="94"/>
    </location>
</feature>
<dbReference type="RefSeq" id="WP_344818355.1">
    <property type="nucleotide sequence ID" value="NZ_BAABCP010000001.1"/>
</dbReference>
<proteinExistence type="predicted"/>
<dbReference type="SUPFAM" id="SSF55729">
    <property type="entry name" value="Acyl-CoA N-acyltransferases (Nat)"/>
    <property type="match status" value="1"/>
</dbReference>
<evidence type="ECO:0000313" key="3">
    <source>
        <dbReference type="Proteomes" id="UP001501591"/>
    </source>
</evidence>
<dbReference type="InterPro" id="IPR016181">
    <property type="entry name" value="Acyl_CoA_acyltransferase"/>
</dbReference>
<dbReference type="Gene3D" id="3.40.630.30">
    <property type="match status" value="1"/>
</dbReference>
<gene>
    <name evidence="2" type="ORF">GCM10022383_09360</name>
</gene>
<reference evidence="3" key="1">
    <citation type="journal article" date="2019" name="Int. J. Syst. Evol. Microbiol.">
        <title>The Global Catalogue of Microorganisms (GCM) 10K type strain sequencing project: providing services to taxonomists for standard genome sequencing and annotation.</title>
        <authorList>
            <consortium name="The Broad Institute Genomics Platform"/>
            <consortium name="The Broad Institute Genome Sequencing Center for Infectious Disease"/>
            <person name="Wu L."/>
            <person name="Ma J."/>
        </authorList>
    </citation>
    <scope>NUCLEOTIDE SEQUENCE [LARGE SCALE GENOMIC DNA]</scope>
    <source>
        <strain evidence="3">JCM 17024</strain>
    </source>
</reference>
<name>A0ABP7N259_9MICO</name>
<dbReference type="CDD" id="cd04301">
    <property type="entry name" value="NAT_SF"/>
    <property type="match status" value="1"/>
</dbReference>
<sequence>MPEITVRRNDEASRYEIHSDGTLAGFTQFERRPGEFRFLHTEIDHAFQGRGLAQRLAAEALADAVNSGDAIGAYCPLISKHLEDHPIEGVEVRRPGRS</sequence>
<dbReference type="PANTHER" id="PTHR31435">
    <property type="entry name" value="PROTEIN NATD1"/>
    <property type="match status" value="1"/>
</dbReference>
<organism evidence="2 3">
    <name type="scientific">Microbacterium soli</name>
    <dbReference type="NCBI Taxonomy" id="446075"/>
    <lineage>
        <taxon>Bacteria</taxon>
        <taxon>Bacillati</taxon>
        <taxon>Actinomycetota</taxon>
        <taxon>Actinomycetes</taxon>
        <taxon>Micrococcales</taxon>
        <taxon>Microbacteriaceae</taxon>
        <taxon>Microbacterium</taxon>
    </lineage>
</organism>
<dbReference type="Proteomes" id="UP001501591">
    <property type="component" value="Unassembled WGS sequence"/>
</dbReference>
<evidence type="ECO:0000259" key="1">
    <source>
        <dbReference type="PROSITE" id="PS51729"/>
    </source>
</evidence>
<keyword evidence="3" id="KW-1185">Reference proteome</keyword>
<evidence type="ECO:0000313" key="2">
    <source>
        <dbReference type="EMBL" id="GAA3932958.1"/>
    </source>
</evidence>
<dbReference type="Pfam" id="PF14542">
    <property type="entry name" value="Acetyltransf_CG"/>
    <property type="match status" value="1"/>
</dbReference>
<dbReference type="PROSITE" id="PS51729">
    <property type="entry name" value="GNAT_YJDJ"/>
    <property type="match status" value="1"/>
</dbReference>
<dbReference type="InterPro" id="IPR045057">
    <property type="entry name" value="Gcn5-rel_NAT"/>
</dbReference>
<dbReference type="InterPro" id="IPR031165">
    <property type="entry name" value="GNAT_YJDJ"/>
</dbReference>
<protein>
    <recommendedName>
        <fullName evidence="1">N-acetyltransferase domain-containing protein</fullName>
    </recommendedName>
</protein>
<accession>A0ABP7N259</accession>
<dbReference type="PANTHER" id="PTHR31435:SF10">
    <property type="entry name" value="BSR4717 PROTEIN"/>
    <property type="match status" value="1"/>
</dbReference>